<evidence type="ECO:0000313" key="2">
    <source>
        <dbReference type="EMBL" id="RCU57076.1"/>
    </source>
</evidence>
<reference evidence="2 3" key="1">
    <citation type="submission" date="2018-07" db="EMBL/GenBank/DDBJ databases">
        <title>Oceanihabitans testaceum sp. nov., isolated from marine sediment.</title>
        <authorList>
            <person name="Li C.-M."/>
        </authorList>
    </citation>
    <scope>NUCLEOTIDE SEQUENCE [LARGE SCALE GENOMIC DNA]</scope>
    <source>
        <strain evidence="2 3">S9-10</strain>
    </source>
</reference>
<evidence type="ECO:0000256" key="1">
    <source>
        <dbReference type="SAM" id="SignalP"/>
    </source>
</evidence>
<dbReference type="Proteomes" id="UP000252249">
    <property type="component" value="Unassembled WGS sequence"/>
</dbReference>
<dbReference type="OrthoDB" id="1440611at2"/>
<proteinExistence type="predicted"/>
<protein>
    <recommendedName>
        <fullName evidence="4">DnrO protein</fullName>
    </recommendedName>
</protein>
<evidence type="ECO:0000313" key="3">
    <source>
        <dbReference type="Proteomes" id="UP000252249"/>
    </source>
</evidence>
<dbReference type="AlphaFoldDB" id="A0A368P3Q6"/>
<organism evidence="2 3">
    <name type="scientific">Oceanihabitans sediminis</name>
    <dbReference type="NCBI Taxonomy" id="1812012"/>
    <lineage>
        <taxon>Bacteria</taxon>
        <taxon>Pseudomonadati</taxon>
        <taxon>Bacteroidota</taxon>
        <taxon>Flavobacteriia</taxon>
        <taxon>Flavobacteriales</taxon>
        <taxon>Flavobacteriaceae</taxon>
        <taxon>Oceanihabitans</taxon>
    </lineage>
</organism>
<comment type="caution">
    <text evidence="2">The sequence shown here is derived from an EMBL/GenBank/DDBJ whole genome shotgun (WGS) entry which is preliminary data.</text>
</comment>
<name>A0A368P3Q6_9FLAO</name>
<dbReference type="RefSeq" id="WP_113966508.1">
    <property type="nucleotide sequence ID" value="NZ_JAWWDI010000022.1"/>
</dbReference>
<gene>
    <name evidence="2" type="ORF">DU428_09015</name>
</gene>
<sequence>MKIRYTIVVLLLAVAFSCKNETKHKNQQISQTNEITVSDSLQLMLNKGKKWRVNPETQGGVEKMQSIITAFKKEPSKNYIALGKKLSKQTSYIIQNCNMVGPSHDQLHVVLVPMLDAIGNLKEAENSAKGAKALLKLEGLIQDYFNHFEL</sequence>
<feature type="chain" id="PRO_5016670023" description="DnrO protein" evidence="1">
    <location>
        <begin position="21"/>
        <end position="150"/>
    </location>
</feature>
<keyword evidence="1" id="KW-0732">Signal</keyword>
<dbReference type="PROSITE" id="PS51257">
    <property type="entry name" value="PROKAR_LIPOPROTEIN"/>
    <property type="match status" value="1"/>
</dbReference>
<keyword evidence="3" id="KW-1185">Reference proteome</keyword>
<feature type="signal peptide" evidence="1">
    <location>
        <begin position="1"/>
        <end position="20"/>
    </location>
</feature>
<accession>A0A368P3Q6</accession>
<dbReference type="EMBL" id="QPIG01000003">
    <property type="protein sequence ID" value="RCU57076.1"/>
    <property type="molecule type" value="Genomic_DNA"/>
</dbReference>
<evidence type="ECO:0008006" key="4">
    <source>
        <dbReference type="Google" id="ProtNLM"/>
    </source>
</evidence>